<dbReference type="GO" id="GO:0006811">
    <property type="term" value="P:monoatomic ion transport"/>
    <property type="evidence" value="ECO:0007669"/>
    <property type="project" value="UniProtKB-KW"/>
</dbReference>
<feature type="transmembrane region" description="Helical" evidence="10">
    <location>
        <begin position="140"/>
        <end position="157"/>
    </location>
</feature>
<dbReference type="Proteomes" id="UP000268016">
    <property type="component" value="Unassembled WGS sequence"/>
</dbReference>
<sequence length="460" mass="48014">MGDITGPVGAPGFGAKGHMRALMVLGLPLIGSNLAQNLIQFVDVLMLGWYDVTALAAVSIATPYWFTLFLLGAGFAWAVAPLVAAAVEAGDGVAARRITRMGLWLSVAAGCIFVPAFWWSAPVLLWLGQTEEIAGLAQDYLRIAGWGLFPALFAITLRSFLSALELAGIILWVSLAAAVLNVGLNWVLIFGNLGFPEMGIEGAALASVSLHVASGLGLAVYAAKRCAEYDLFTRFWRFDGQIAAQVAKLGLPMGITTVAETLLFSASAVMMGWIGEVWLAAHGIALQLASLTFMVHLGLSQAVTVRAGRAYGRRDEAGLRLGGLVALALSGAMVALTMALFLGVPGALMSVFVDPADPLRDAIIAAGVTLLAIAALFQLVDAAQVMTIGLLRGVQDTTVPLVIAIVSYWVLGIPASWLLAFPAGMGAPGIWLGMVVGLGAAAVALSVRFWWGTGRLGTVL</sequence>
<feature type="transmembrane region" description="Helical" evidence="10">
    <location>
        <begin position="62"/>
        <end position="89"/>
    </location>
</feature>
<dbReference type="Pfam" id="PF01554">
    <property type="entry name" value="MatE"/>
    <property type="match status" value="2"/>
</dbReference>
<evidence type="ECO:0000256" key="4">
    <source>
        <dbReference type="ARBA" id="ARBA00022475"/>
    </source>
</evidence>
<dbReference type="GO" id="GO:0042910">
    <property type="term" value="F:xenobiotic transmembrane transporter activity"/>
    <property type="evidence" value="ECO:0007669"/>
    <property type="project" value="InterPro"/>
</dbReference>
<feature type="transmembrane region" description="Helical" evidence="10">
    <location>
        <begin position="362"/>
        <end position="380"/>
    </location>
</feature>
<dbReference type="OrthoDB" id="9780160at2"/>
<feature type="transmembrane region" description="Helical" evidence="10">
    <location>
        <begin position="169"/>
        <end position="191"/>
    </location>
</feature>
<keyword evidence="2" id="KW-0813">Transport</keyword>
<reference evidence="11 12" key="1">
    <citation type="submission" date="2018-10" db="EMBL/GenBank/DDBJ databases">
        <title>Histidinibacterium lentulum gen. nov., sp. nov., a marine bacterium from the culture broth of Picochlorum sp. 122.</title>
        <authorList>
            <person name="Wang G."/>
        </authorList>
    </citation>
    <scope>NUCLEOTIDE SEQUENCE [LARGE SCALE GENOMIC DNA]</scope>
    <source>
        <strain evidence="11 12">B17</strain>
    </source>
</reference>
<feature type="transmembrane region" description="Helical" evidence="10">
    <location>
        <begin position="280"/>
        <end position="300"/>
    </location>
</feature>
<evidence type="ECO:0000256" key="8">
    <source>
        <dbReference type="ARBA" id="ARBA00023136"/>
    </source>
</evidence>
<dbReference type="InterPro" id="IPR002528">
    <property type="entry name" value="MATE_fam"/>
</dbReference>
<feature type="transmembrane region" description="Helical" evidence="10">
    <location>
        <begin position="21"/>
        <end position="42"/>
    </location>
</feature>
<keyword evidence="5 10" id="KW-0812">Transmembrane</keyword>
<keyword evidence="4" id="KW-1003">Cell membrane</keyword>
<dbReference type="GO" id="GO:0015297">
    <property type="term" value="F:antiporter activity"/>
    <property type="evidence" value="ECO:0007669"/>
    <property type="project" value="UniProtKB-KW"/>
</dbReference>
<feature type="transmembrane region" description="Helical" evidence="10">
    <location>
        <begin position="251"/>
        <end position="274"/>
    </location>
</feature>
<comment type="caution">
    <text evidence="11">The sequence shown here is derived from an EMBL/GenBank/DDBJ whole genome shotgun (WGS) entry which is preliminary data.</text>
</comment>
<dbReference type="InterPro" id="IPR050222">
    <property type="entry name" value="MATE_MdtK"/>
</dbReference>
<keyword evidence="12" id="KW-1185">Reference proteome</keyword>
<evidence type="ECO:0000256" key="1">
    <source>
        <dbReference type="ARBA" id="ARBA00004429"/>
    </source>
</evidence>
<organism evidence="11 12">
    <name type="scientific">Histidinibacterium lentulum</name>
    <dbReference type="NCBI Taxonomy" id="2480588"/>
    <lineage>
        <taxon>Bacteria</taxon>
        <taxon>Pseudomonadati</taxon>
        <taxon>Pseudomonadota</taxon>
        <taxon>Alphaproteobacteria</taxon>
        <taxon>Rhodobacterales</taxon>
        <taxon>Paracoccaceae</taxon>
        <taxon>Histidinibacterium</taxon>
    </lineage>
</organism>
<dbReference type="EMBL" id="RDRB01000012">
    <property type="protein sequence ID" value="ROT96307.1"/>
    <property type="molecule type" value="Genomic_DNA"/>
</dbReference>
<evidence type="ECO:0000256" key="2">
    <source>
        <dbReference type="ARBA" id="ARBA00022448"/>
    </source>
</evidence>
<feature type="transmembrane region" description="Helical" evidence="10">
    <location>
        <begin position="429"/>
        <end position="451"/>
    </location>
</feature>
<dbReference type="RefSeq" id="WP_123643877.1">
    <property type="nucleotide sequence ID" value="NZ_ML119092.1"/>
</dbReference>
<feature type="transmembrane region" description="Helical" evidence="10">
    <location>
        <begin position="101"/>
        <end position="120"/>
    </location>
</feature>
<evidence type="ECO:0000256" key="6">
    <source>
        <dbReference type="ARBA" id="ARBA00022989"/>
    </source>
</evidence>
<feature type="transmembrane region" description="Helical" evidence="10">
    <location>
        <begin position="321"/>
        <end position="342"/>
    </location>
</feature>
<dbReference type="InterPro" id="IPR048279">
    <property type="entry name" value="MdtK-like"/>
</dbReference>
<evidence type="ECO:0000256" key="10">
    <source>
        <dbReference type="SAM" id="Phobius"/>
    </source>
</evidence>
<keyword evidence="8 10" id="KW-0472">Membrane</keyword>
<evidence type="ECO:0000256" key="9">
    <source>
        <dbReference type="ARBA" id="ARBA00031636"/>
    </source>
</evidence>
<protein>
    <recommendedName>
        <fullName evidence="9">Multidrug-efflux transporter</fullName>
    </recommendedName>
</protein>
<evidence type="ECO:0000313" key="12">
    <source>
        <dbReference type="Proteomes" id="UP000268016"/>
    </source>
</evidence>
<keyword evidence="3" id="KW-0050">Antiport</keyword>
<evidence type="ECO:0000256" key="7">
    <source>
        <dbReference type="ARBA" id="ARBA00023065"/>
    </source>
</evidence>
<dbReference type="CDD" id="cd13131">
    <property type="entry name" value="MATE_NorM_like"/>
    <property type="match status" value="1"/>
</dbReference>
<name>A0A3N2QM86_9RHOB</name>
<comment type="subcellular location">
    <subcellularLocation>
        <location evidence="1">Cell inner membrane</location>
        <topology evidence="1">Multi-pass membrane protein</topology>
    </subcellularLocation>
</comment>
<dbReference type="PANTHER" id="PTHR43298:SF2">
    <property type="entry name" value="FMN_FAD EXPORTER YEEO-RELATED"/>
    <property type="match status" value="1"/>
</dbReference>
<gene>
    <name evidence="11" type="ORF">EAT49_18900</name>
</gene>
<evidence type="ECO:0000256" key="5">
    <source>
        <dbReference type="ARBA" id="ARBA00022692"/>
    </source>
</evidence>
<dbReference type="AlphaFoldDB" id="A0A3N2QM86"/>
<evidence type="ECO:0000256" key="3">
    <source>
        <dbReference type="ARBA" id="ARBA00022449"/>
    </source>
</evidence>
<dbReference type="GO" id="GO:0005886">
    <property type="term" value="C:plasma membrane"/>
    <property type="evidence" value="ECO:0007669"/>
    <property type="project" value="UniProtKB-SubCell"/>
</dbReference>
<dbReference type="PIRSF" id="PIRSF006603">
    <property type="entry name" value="DinF"/>
    <property type="match status" value="1"/>
</dbReference>
<keyword evidence="6 10" id="KW-1133">Transmembrane helix</keyword>
<dbReference type="PANTHER" id="PTHR43298">
    <property type="entry name" value="MULTIDRUG RESISTANCE PROTEIN NORM-RELATED"/>
    <property type="match status" value="1"/>
</dbReference>
<accession>A0A3N2QM86</accession>
<proteinExistence type="predicted"/>
<dbReference type="NCBIfam" id="TIGR00797">
    <property type="entry name" value="matE"/>
    <property type="match status" value="1"/>
</dbReference>
<evidence type="ECO:0000313" key="11">
    <source>
        <dbReference type="EMBL" id="ROT96307.1"/>
    </source>
</evidence>
<feature type="transmembrane region" description="Helical" evidence="10">
    <location>
        <begin position="203"/>
        <end position="223"/>
    </location>
</feature>
<feature type="transmembrane region" description="Helical" evidence="10">
    <location>
        <begin position="401"/>
        <end position="423"/>
    </location>
</feature>
<keyword evidence="7" id="KW-0406">Ion transport</keyword>